<dbReference type="Proteomes" id="UP000054217">
    <property type="component" value="Unassembled WGS sequence"/>
</dbReference>
<dbReference type="EMBL" id="KN831951">
    <property type="protein sequence ID" value="KIO10689.1"/>
    <property type="molecule type" value="Genomic_DNA"/>
</dbReference>
<dbReference type="OrthoDB" id="3357985at2759"/>
<dbReference type="CDD" id="cd18186">
    <property type="entry name" value="BTB_POZ_ZBTB_KLHL-like"/>
    <property type="match status" value="1"/>
</dbReference>
<dbReference type="AlphaFoldDB" id="A0A0C3PQ96"/>
<dbReference type="InParanoid" id="A0A0C3PQ96"/>
<feature type="domain" description="BTB" evidence="1">
    <location>
        <begin position="40"/>
        <end position="107"/>
    </location>
</feature>
<evidence type="ECO:0000259" key="1">
    <source>
        <dbReference type="PROSITE" id="PS50097"/>
    </source>
</evidence>
<name>A0A0C3PQ96_PISTI</name>
<dbReference type="InterPro" id="IPR000210">
    <property type="entry name" value="BTB/POZ_dom"/>
</dbReference>
<accession>A0A0C3PQ96</accession>
<evidence type="ECO:0000313" key="3">
    <source>
        <dbReference type="Proteomes" id="UP000054217"/>
    </source>
</evidence>
<dbReference type="SMART" id="SM00225">
    <property type="entry name" value="BTB"/>
    <property type="match status" value="1"/>
</dbReference>
<dbReference type="HOGENOM" id="CLU_052397_0_1_1"/>
<sequence length="319" mass="36462">MDAWMLPADVLPEHNATQHAIDPSSTEPVDADAPFNRPNADVILRTVDNVDFRFYKLLLSLASPFFANMFALPQPPPLDSSADQTKYGLPVIPVSENSAILRKLLSFCSPIYDTDVPVLESLDIVMSVLDAADKYDMKRVGEFVVKMITAPQFLEKEPMRVFAIACRYRAEGETTMAARYMLRFAVWEPTYVAELDFISGSDYQRLVKYHANCGQAITQLMHLWTTFPLPPLDCKFCRKQGIARLSQKEYQDSVIEALRIRPCVETLLRREWIDTMVRKAGSCQNCRERVPRKLAEYVRELAIPVEQIISEIRLELKSY</sequence>
<organism evidence="2 3">
    <name type="scientific">Pisolithus tinctorius Marx 270</name>
    <dbReference type="NCBI Taxonomy" id="870435"/>
    <lineage>
        <taxon>Eukaryota</taxon>
        <taxon>Fungi</taxon>
        <taxon>Dikarya</taxon>
        <taxon>Basidiomycota</taxon>
        <taxon>Agaricomycotina</taxon>
        <taxon>Agaricomycetes</taxon>
        <taxon>Agaricomycetidae</taxon>
        <taxon>Boletales</taxon>
        <taxon>Sclerodermatineae</taxon>
        <taxon>Pisolithaceae</taxon>
        <taxon>Pisolithus</taxon>
    </lineage>
</organism>
<dbReference type="STRING" id="870435.A0A0C3PQ96"/>
<evidence type="ECO:0000313" key="2">
    <source>
        <dbReference type="EMBL" id="KIO10689.1"/>
    </source>
</evidence>
<reference evidence="2 3" key="1">
    <citation type="submission" date="2014-04" db="EMBL/GenBank/DDBJ databases">
        <authorList>
            <consortium name="DOE Joint Genome Institute"/>
            <person name="Kuo A."/>
            <person name="Kohler A."/>
            <person name="Costa M.D."/>
            <person name="Nagy L.G."/>
            <person name="Floudas D."/>
            <person name="Copeland A."/>
            <person name="Barry K.W."/>
            <person name="Cichocki N."/>
            <person name="Veneault-Fourrey C."/>
            <person name="LaButti K."/>
            <person name="Lindquist E.A."/>
            <person name="Lipzen A."/>
            <person name="Lundell T."/>
            <person name="Morin E."/>
            <person name="Murat C."/>
            <person name="Sun H."/>
            <person name="Tunlid A."/>
            <person name="Henrissat B."/>
            <person name="Grigoriev I.V."/>
            <person name="Hibbett D.S."/>
            <person name="Martin F."/>
            <person name="Nordberg H.P."/>
            <person name="Cantor M.N."/>
            <person name="Hua S.X."/>
        </authorList>
    </citation>
    <scope>NUCLEOTIDE SEQUENCE [LARGE SCALE GENOMIC DNA]</scope>
    <source>
        <strain evidence="2 3">Marx 270</strain>
    </source>
</reference>
<dbReference type="PROSITE" id="PS50097">
    <property type="entry name" value="BTB"/>
    <property type="match status" value="1"/>
</dbReference>
<keyword evidence="3" id="KW-1185">Reference proteome</keyword>
<dbReference type="Gene3D" id="3.30.710.10">
    <property type="entry name" value="Potassium Channel Kv1.1, Chain A"/>
    <property type="match status" value="1"/>
</dbReference>
<reference evidence="3" key="2">
    <citation type="submission" date="2015-01" db="EMBL/GenBank/DDBJ databases">
        <title>Evolutionary Origins and Diversification of the Mycorrhizal Mutualists.</title>
        <authorList>
            <consortium name="DOE Joint Genome Institute"/>
            <consortium name="Mycorrhizal Genomics Consortium"/>
            <person name="Kohler A."/>
            <person name="Kuo A."/>
            <person name="Nagy L.G."/>
            <person name="Floudas D."/>
            <person name="Copeland A."/>
            <person name="Barry K.W."/>
            <person name="Cichocki N."/>
            <person name="Veneault-Fourrey C."/>
            <person name="LaButti K."/>
            <person name="Lindquist E.A."/>
            <person name="Lipzen A."/>
            <person name="Lundell T."/>
            <person name="Morin E."/>
            <person name="Murat C."/>
            <person name="Riley R."/>
            <person name="Ohm R."/>
            <person name="Sun H."/>
            <person name="Tunlid A."/>
            <person name="Henrissat B."/>
            <person name="Grigoriev I.V."/>
            <person name="Hibbett D.S."/>
            <person name="Martin F."/>
        </authorList>
    </citation>
    <scope>NUCLEOTIDE SEQUENCE [LARGE SCALE GENOMIC DNA]</scope>
    <source>
        <strain evidence="3">Marx 270</strain>
    </source>
</reference>
<dbReference type="Pfam" id="PF00651">
    <property type="entry name" value="BTB"/>
    <property type="match status" value="1"/>
</dbReference>
<dbReference type="SUPFAM" id="SSF54695">
    <property type="entry name" value="POZ domain"/>
    <property type="match status" value="1"/>
</dbReference>
<gene>
    <name evidence="2" type="ORF">M404DRAFT_995167</name>
</gene>
<proteinExistence type="predicted"/>
<dbReference type="InterPro" id="IPR011333">
    <property type="entry name" value="SKP1/BTB/POZ_sf"/>
</dbReference>
<protein>
    <recommendedName>
        <fullName evidence="1">BTB domain-containing protein</fullName>
    </recommendedName>
</protein>